<name>Q9RV02_DEIRA</name>
<organism evidence="2 3">
    <name type="scientific">Deinococcus radiodurans (strain ATCC 13939 / DSM 20539 / JCM 16871 / CCUG 27074 / LMG 4051 / NBRC 15346 / NCIMB 9279 / VKM B-1422 / R1)</name>
    <dbReference type="NCBI Taxonomy" id="243230"/>
    <lineage>
        <taxon>Bacteria</taxon>
        <taxon>Thermotogati</taxon>
        <taxon>Deinococcota</taxon>
        <taxon>Deinococci</taxon>
        <taxon>Deinococcales</taxon>
        <taxon>Deinococcaceae</taxon>
        <taxon>Deinococcus</taxon>
    </lineage>
</organism>
<proteinExistence type="predicted"/>
<gene>
    <name evidence="2" type="ordered locus">DR_1228</name>
</gene>
<protein>
    <submittedName>
        <fullName evidence="2">Uncharacterized protein</fullName>
    </submittedName>
</protein>
<evidence type="ECO:0000313" key="3">
    <source>
        <dbReference type="Proteomes" id="UP000002524"/>
    </source>
</evidence>
<dbReference type="Proteomes" id="UP000002524">
    <property type="component" value="Chromosome 1"/>
</dbReference>
<keyword evidence="3" id="KW-1185">Reference proteome</keyword>
<evidence type="ECO:0000313" key="2">
    <source>
        <dbReference type="EMBL" id="AAF10809.1"/>
    </source>
</evidence>
<evidence type="ECO:0000256" key="1">
    <source>
        <dbReference type="SAM" id="MobiDB-lite"/>
    </source>
</evidence>
<sequence>MARARLRGEHAGEGEFVGVERQLGVPVQGQHPEQPPAREQRQPQHAPVGVLAPRQQAARVAAASAPALARQVAGGNGLALGGDLSGDARPDFGAHPQHVLTAQPQSRGDVEGASVGLLLVDGSGVGLKEGLCSL</sequence>
<dbReference type="InParanoid" id="Q9RV02"/>
<dbReference type="HOGENOM" id="CLU_1892781_0_0_0"/>
<accession>Q9RV02</accession>
<dbReference type="PaxDb" id="243230-DR_1228"/>
<dbReference type="KEGG" id="dra:DR_1228"/>
<reference evidence="2 3" key="1">
    <citation type="journal article" date="1999" name="Science">
        <title>Genome sequence of the radioresistant bacterium Deinococcus radiodurans R1.</title>
        <authorList>
            <person name="White O."/>
            <person name="Eisen J.A."/>
            <person name="Heidelberg J.F."/>
            <person name="Hickey E.K."/>
            <person name="Peterson J.D."/>
            <person name="Dodson R.J."/>
            <person name="Haft D.H."/>
            <person name="Gwinn M.L."/>
            <person name="Nelson W.C."/>
            <person name="Richardson D.L."/>
            <person name="Moffat K.S."/>
            <person name="Qin H."/>
            <person name="Jiang L."/>
            <person name="Pamphile W."/>
            <person name="Crosby M."/>
            <person name="Shen M."/>
            <person name="Vamathevan J.J."/>
            <person name="Lam P."/>
            <person name="McDonald L."/>
            <person name="Utterback T."/>
            <person name="Zalewski C."/>
            <person name="Makarova K.S."/>
            <person name="Aravind L."/>
            <person name="Daly M.J."/>
            <person name="Minton K.W."/>
            <person name="Fleischmann R.D."/>
            <person name="Ketchum K.A."/>
            <person name="Nelson K.E."/>
            <person name="Salzberg S."/>
            <person name="Smith H.O."/>
            <person name="Venter J.C."/>
            <person name="Fraser C.M."/>
        </authorList>
    </citation>
    <scope>NUCLEOTIDE SEQUENCE [LARGE SCALE GENOMIC DNA]</scope>
    <source>
        <strain evidence="3">ATCC 13939 / DSM 20539 / JCM 16871 / LMG 4051 / NBRC 15346 / NCIMB 9279 / R1 / VKM B-1422</strain>
    </source>
</reference>
<dbReference type="EnsemblBacteria" id="AAF10809">
    <property type="protein sequence ID" value="AAF10809"/>
    <property type="gene ID" value="DR_1228"/>
</dbReference>
<feature type="region of interest" description="Disordered" evidence="1">
    <location>
        <begin position="1"/>
        <end position="49"/>
    </location>
</feature>
<feature type="compositionally biased region" description="Basic and acidic residues" evidence="1">
    <location>
        <begin position="1"/>
        <end position="13"/>
    </location>
</feature>
<dbReference type="EMBL" id="AE000513">
    <property type="protein sequence ID" value="AAF10809.1"/>
    <property type="molecule type" value="Genomic_DNA"/>
</dbReference>
<dbReference type="AlphaFoldDB" id="Q9RV02"/>
<dbReference type="PIR" id="E75420">
    <property type="entry name" value="E75420"/>
</dbReference>